<feature type="domain" description="J" evidence="3">
    <location>
        <begin position="5"/>
        <end position="67"/>
    </location>
</feature>
<keyword evidence="2" id="KW-1133">Transmembrane helix</keyword>
<dbReference type="InterPro" id="IPR001623">
    <property type="entry name" value="DnaJ_domain"/>
</dbReference>
<keyword evidence="2" id="KW-0472">Membrane</keyword>
<dbReference type="EMBL" id="JACDUS010000004">
    <property type="protein sequence ID" value="MBA2881495.1"/>
    <property type="molecule type" value="Genomic_DNA"/>
</dbReference>
<evidence type="ECO:0000313" key="4">
    <source>
        <dbReference type="EMBL" id="MBA2881495.1"/>
    </source>
</evidence>
<sequence>MASPDYYQILGISKAAEHFDIKAAYRRRVLKVHPDVAKGEKERFLAVQQAFEVLSDPGKRKAYDLAIHAETRVFGEKRVPGKSNGLNSGVLNSTVLNRIVISALAFILFSIALKL</sequence>
<dbReference type="GO" id="GO:0042026">
    <property type="term" value="P:protein refolding"/>
    <property type="evidence" value="ECO:0007669"/>
    <property type="project" value="TreeGrafter"/>
</dbReference>
<evidence type="ECO:0000256" key="1">
    <source>
        <dbReference type="ARBA" id="ARBA00023186"/>
    </source>
</evidence>
<gene>
    <name evidence="4" type="ORF">HNR65_001822</name>
</gene>
<dbReference type="GO" id="GO:0005737">
    <property type="term" value="C:cytoplasm"/>
    <property type="evidence" value="ECO:0007669"/>
    <property type="project" value="TreeGrafter"/>
</dbReference>
<accession>A0A7W0HKR2</accession>
<dbReference type="Gene3D" id="1.10.287.110">
    <property type="entry name" value="DnaJ domain"/>
    <property type="match status" value="1"/>
</dbReference>
<dbReference type="PANTHER" id="PTHR43096:SF52">
    <property type="entry name" value="DNAJ HOMOLOG 1, MITOCHONDRIAL-RELATED"/>
    <property type="match status" value="1"/>
</dbReference>
<organism evidence="4 5">
    <name type="scientific">Desulfosalsimonas propionicica</name>
    <dbReference type="NCBI Taxonomy" id="332175"/>
    <lineage>
        <taxon>Bacteria</taxon>
        <taxon>Pseudomonadati</taxon>
        <taxon>Thermodesulfobacteriota</taxon>
        <taxon>Desulfobacteria</taxon>
        <taxon>Desulfobacterales</taxon>
        <taxon>Desulfosalsimonadaceae</taxon>
        <taxon>Desulfosalsimonas</taxon>
    </lineage>
</organism>
<dbReference type="RefSeq" id="WP_181551151.1">
    <property type="nucleotide sequence ID" value="NZ_JACDUS010000004.1"/>
</dbReference>
<keyword evidence="1" id="KW-0143">Chaperone</keyword>
<dbReference type="SMART" id="SM00271">
    <property type="entry name" value="DnaJ"/>
    <property type="match status" value="1"/>
</dbReference>
<dbReference type="Pfam" id="PF00226">
    <property type="entry name" value="DnaJ"/>
    <property type="match status" value="1"/>
</dbReference>
<name>A0A7W0HKR2_9BACT</name>
<dbReference type="PROSITE" id="PS50076">
    <property type="entry name" value="DNAJ_2"/>
    <property type="match status" value="1"/>
</dbReference>
<dbReference type="SUPFAM" id="SSF46565">
    <property type="entry name" value="Chaperone J-domain"/>
    <property type="match status" value="1"/>
</dbReference>
<dbReference type="AlphaFoldDB" id="A0A7W0HKR2"/>
<evidence type="ECO:0000313" key="5">
    <source>
        <dbReference type="Proteomes" id="UP000525298"/>
    </source>
</evidence>
<reference evidence="4 5" key="1">
    <citation type="submission" date="2020-07" db="EMBL/GenBank/DDBJ databases">
        <title>Genomic Encyclopedia of Type Strains, Phase IV (KMG-IV): sequencing the most valuable type-strain genomes for metagenomic binning, comparative biology and taxonomic classification.</title>
        <authorList>
            <person name="Goeker M."/>
        </authorList>
    </citation>
    <scope>NUCLEOTIDE SEQUENCE [LARGE SCALE GENOMIC DNA]</scope>
    <source>
        <strain evidence="4 5">DSM 17721</strain>
    </source>
</reference>
<evidence type="ECO:0000259" key="3">
    <source>
        <dbReference type="PROSITE" id="PS50076"/>
    </source>
</evidence>
<proteinExistence type="predicted"/>
<feature type="transmembrane region" description="Helical" evidence="2">
    <location>
        <begin position="95"/>
        <end position="113"/>
    </location>
</feature>
<evidence type="ECO:0000256" key="2">
    <source>
        <dbReference type="SAM" id="Phobius"/>
    </source>
</evidence>
<comment type="caution">
    <text evidence="4">The sequence shown here is derived from an EMBL/GenBank/DDBJ whole genome shotgun (WGS) entry which is preliminary data.</text>
</comment>
<dbReference type="GO" id="GO:0051082">
    <property type="term" value="F:unfolded protein binding"/>
    <property type="evidence" value="ECO:0007669"/>
    <property type="project" value="TreeGrafter"/>
</dbReference>
<keyword evidence="5" id="KW-1185">Reference proteome</keyword>
<dbReference type="PRINTS" id="PR00625">
    <property type="entry name" value="JDOMAIN"/>
</dbReference>
<dbReference type="PANTHER" id="PTHR43096">
    <property type="entry name" value="DNAJ HOMOLOG 1, MITOCHONDRIAL-RELATED"/>
    <property type="match status" value="1"/>
</dbReference>
<dbReference type="InterPro" id="IPR036869">
    <property type="entry name" value="J_dom_sf"/>
</dbReference>
<dbReference type="Proteomes" id="UP000525298">
    <property type="component" value="Unassembled WGS sequence"/>
</dbReference>
<dbReference type="CDD" id="cd06257">
    <property type="entry name" value="DnaJ"/>
    <property type="match status" value="1"/>
</dbReference>
<keyword evidence="2" id="KW-0812">Transmembrane</keyword>
<protein>
    <submittedName>
        <fullName evidence="4">DnaJ-class molecular chaperone</fullName>
    </submittedName>
</protein>